<gene>
    <name evidence="2" type="ORF">TGAMA5MH_02724</name>
</gene>
<name>A0A2K0TJ00_9HYPO</name>
<dbReference type="AlphaFoldDB" id="A0A2K0TJ00"/>
<feature type="region of interest" description="Disordered" evidence="1">
    <location>
        <begin position="188"/>
        <end position="359"/>
    </location>
</feature>
<dbReference type="OrthoDB" id="4896101at2759"/>
<feature type="compositionally biased region" description="Basic and acidic residues" evidence="1">
    <location>
        <begin position="188"/>
        <end position="200"/>
    </location>
</feature>
<evidence type="ECO:0000313" key="2">
    <source>
        <dbReference type="EMBL" id="PNP45501.1"/>
    </source>
</evidence>
<organism evidence="2 3">
    <name type="scientific">Trichoderma gamsii</name>
    <dbReference type="NCBI Taxonomy" id="398673"/>
    <lineage>
        <taxon>Eukaryota</taxon>
        <taxon>Fungi</taxon>
        <taxon>Dikarya</taxon>
        <taxon>Ascomycota</taxon>
        <taxon>Pezizomycotina</taxon>
        <taxon>Sordariomycetes</taxon>
        <taxon>Hypocreomycetidae</taxon>
        <taxon>Hypocreales</taxon>
        <taxon>Hypocreaceae</taxon>
        <taxon>Trichoderma</taxon>
    </lineage>
</organism>
<evidence type="ECO:0000256" key="1">
    <source>
        <dbReference type="SAM" id="MobiDB-lite"/>
    </source>
</evidence>
<feature type="compositionally biased region" description="Low complexity" evidence="1">
    <location>
        <begin position="293"/>
        <end position="308"/>
    </location>
</feature>
<feature type="compositionally biased region" description="Polar residues" evidence="1">
    <location>
        <begin position="260"/>
        <end position="270"/>
    </location>
</feature>
<comment type="caution">
    <text evidence="2">The sequence shown here is derived from an EMBL/GenBank/DDBJ whole genome shotgun (WGS) entry which is preliminary data.</text>
</comment>
<dbReference type="Proteomes" id="UP000236546">
    <property type="component" value="Unassembled WGS sequence"/>
</dbReference>
<sequence>MIPIMPAPPPPVPPTPQYRCQTCFVSFATSFQLEIHVDAYEVRALEQHQMYSLLAVANSVCLSVRPVQRLIAVLVDRLAKAAAHLIPIELDPPDADKYSNSNVSAKCPLPSCASVKPLKDMKFHFMQHVDCFEVCPGCGYTWTNVHSFLVHVKDCLKDADAAKKTHGQRRQRALVHRTVMRLQDAMDEFKTEPLDTRQDRPAPFLRQPQTPQTAFSGDPSLHPLLSRDASVKRHKRGTGPVYAASRETRRLDQAIGLTGPATTDTPQGQSWRPPGLPSHAFSREPSVMQDPMPSSAPLNSTLSPLSSPAKPPSPAKATRPVKAARSAKAAHSTKAARPVKAKSPVKATSPVKVTSPVKATSPVEDLCPVETPRLAEASPEAPSNIMSLDVEMDNVMQPVDWEMDDFIDEWPPGPPFGHNPN</sequence>
<protein>
    <submittedName>
        <fullName evidence="2">Uncharacterized protein</fullName>
    </submittedName>
</protein>
<accession>A0A2K0TJ00</accession>
<proteinExistence type="predicted"/>
<evidence type="ECO:0000313" key="3">
    <source>
        <dbReference type="Proteomes" id="UP000236546"/>
    </source>
</evidence>
<dbReference type="EMBL" id="MTYH01000024">
    <property type="protein sequence ID" value="PNP45501.1"/>
    <property type="molecule type" value="Genomic_DNA"/>
</dbReference>
<reference evidence="2 3" key="1">
    <citation type="submission" date="2017-02" db="EMBL/GenBank/DDBJ databases">
        <title>Genomes of Trichoderma spp. with biocontrol activity.</title>
        <authorList>
            <person name="Gardiner D."/>
            <person name="Kazan K."/>
            <person name="Vos C."/>
            <person name="Harvey P."/>
        </authorList>
    </citation>
    <scope>NUCLEOTIDE SEQUENCE [LARGE SCALE GENOMIC DNA]</scope>
    <source>
        <strain evidence="2 3">A5MH</strain>
    </source>
</reference>